<sequence>METYNPAEDENQGVATTFARNNADTGKEQEPEISPSGNLPGPEPDLSDTTLYEEESHETGLTSEE</sequence>
<evidence type="ECO:0000313" key="3">
    <source>
        <dbReference type="Proteomes" id="UP001596106"/>
    </source>
</evidence>
<dbReference type="RefSeq" id="WP_379840676.1">
    <property type="nucleotide sequence ID" value="NZ_JBHSMA010000001.1"/>
</dbReference>
<dbReference type="EMBL" id="JBHSMA010000001">
    <property type="protein sequence ID" value="MFC5407986.1"/>
    <property type="molecule type" value="Genomic_DNA"/>
</dbReference>
<dbReference type="Proteomes" id="UP001596106">
    <property type="component" value="Unassembled WGS sequence"/>
</dbReference>
<protein>
    <submittedName>
        <fullName evidence="2">Uncharacterized protein</fullName>
    </submittedName>
</protein>
<keyword evidence="3" id="KW-1185">Reference proteome</keyword>
<feature type="compositionally biased region" description="Polar residues" evidence="1">
    <location>
        <begin position="13"/>
        <end position="24"/>
    </location>
</feature>
<name>A0ABW0I6F5_9BACT</name>
<evidence type="ECO:0000256" key="1">
    <source>
        <dbReference type="SAM" id="MobiDB-lite"/>
    </source>
</evidence>
<feature type="region of interest" description="Disordered" evidence="1">
    <location>
        <begin position="1"/>
        <end position="65"/>
    </location>
</feature>
<comment type="caution">
    <text evidence="2">The sequence shown here is derived from an EMBL/GenBank/DDBJ whole genome shotgun (WGS) entry which is preliminary data.</text>
</comment>
<gene>
    <name evidence="2" type="ORF">ACFPMF_01605</name>
</gene>
<evidence type="ECO:0000313" key="2">
    <source>
        <dbReference type="EMBL" id="MFC5407986.1"/>
    </source>
</evidence>
<organism evidence="2 3">
    <name type="scientific">Larkinella bovis</name>
    <dbReference type="NCBI Taxonomy" id="683041"/>
    <lineage>
        <taxon>Bacteria</taxon>
        <taxon>Pseudomonadati</taxon>
        <taxon>Bacteroidota</taxon>
        <taxon>Cytophagia</taxon>
        <taxon>Cytophagales</taxon>
        <taxon>Spirosomataceae</taxon>
        <taxon>Larkinella</taxon>
    </lineage>
</organism>
<reference evidence="3" key="1">
    <citation type="journal article" date="2019" name="Int. J. Syst. Evol. Microbiol.">
        <title>The Global Catalogue of Microorganisms (GCM) 10K type strain sequencing project: providing services to taxonomists for standard genome sequencing and annotation.</title>
        <authorList>
            <consortium name="The Broad Institute Genomics Platform"/>
            <consortium name="The Broad Institute Genome Sequencing Center for Infectious Disease"/>
            <person name="Wu L."/>
            <person name="Ma J."/>
        </authorList>
    </citation>
    <scope>NUCLEOTIDE SEQUENCE [LARGE SCALE GENOMIC DNA]</scope>
    <source>
        <strain evidence="3">CCUG 55250</strain>
    </source>
</reference>
<proteinExistence type="predicted"/>
<accession>A0ABW0I6F5</accession>